<accession>A0A645HPH7</accession>
<evidence type="ECO:0000313" key="1">
    <source>
        <dbReference type="EMBL" id="MPN40740.1"/>
    </source>
</evidence>
<dbReference type="InterPro" id="IPR036073">
    <property type="entry name" value="Desulfoferrodoxin_Fe-bd_dom_sf"/>
</dbReference>
<dbReference type="GO" id="GO:0016491">
    <property type="term" value="F:oxidoreductase activity"/>
    <property type="evidence" value="ECO:0007669"/>
    <property type="project" value="InterPro"/>
</dbReference>
<proteinExistence type="predicted"/>
<comment type="caution">
    <text evidence="1">The sequence shown here is derived from an EMBL/GenBank/DDBJ whole genome shotgun (WGS) entry which is preliminary data.</text>
</comment>
<evidence type="ECO:0008006" key="2">
    <source>
        <dbReference type="Google" id="ProtNLM"/>
    </source>
</evidence>
<dbReference type="SUPFAM" id="SSF49367">
    <property type="entry name" value="Superoxide reductase-like"/>
    <property type="match status" value="1"/>
</dbReference>
<protein>
    <recommendedName>
        <fullName evidence="2">Desulfoferrodoxin ferrous iron-binding domain-containing protein</fullName>
    </recommendedName>
</protein>
<reference evidence="1" key="1">
    <citation type="submission" date="2019-08" db="EMBL/GenBank/DDBJ databases">
        <authorList>
            <person name="Kucharzyk K."/>
            <person name="Murdoch R.W."/>
            <person name="Higgins S."/>
            <person name="Loffler F."/>
        </authorList>
    </citation>
    <scope>NUCLEOTIDE SEQUENCE</scope>
</reference>
<sequence>MPKLETIDNQYFVTFSHEMTKAHYISFVAYLASNRLTLVKLYPEQDAQLYLPLAFDGKLYFYCKNHGLFVNG</sequence>
<dbReference type="GO" id="GO:0005506">
    <property type="term" value="F:iron ion binding"/>
    <property type="evidence" value="ECO:0007669"/>
    <property type="project" value="InterPro"/>
</dbReference>
<dbReference type="Gene3D" id="2.60.40.730">
    <property type="entry name" value="SOR catalytic domain"/>
    <property type="match status" value="1"/>
</dbReference>
<dbReference type="EMBL" id="VSSQ01097342">
    <property type="protein sequence ID" value="MPN40740.1"/>
    <property type="molecule type" value="Genomic_DNA"/>
</dbReference>
<name>A0A645HPH7_9ZZZZ</name>
<gene>
    <name evidence="1" type="ORF">SDC9_188279</name>
</gene>
<dbReference type="AlphaFoldDB" id="A0A645HPH7"/>
<organism evidence="1">
    <name type="scientific">bioreactor metagenome</name>
    <dbReference type="NCBI Taxonomy" id="1076179"/>
    <lineage>
        <taxon>unclassified sequences</taxon>
        <taxon>metagenomes</taxon>
        <taxon>ecological metagenomes</taxon>
    </lineage>
</organism>